<organism evidence="6 7">
    <name type="scientific">Prunus yedoensis var. nudiflora</name>
    <dbReference type="NCBI Taxonomy" id="2094558"/>
    <lineage>
        <taxon>Eukaryota</taxon>
        <taxon>Viridiplantae</taxon>
        <taxon>Streptophyta</taxon>
        <taxon>Embryophyta</taxon>
        <taxon>Tracheophyta</taxon>
        <taxon>Spermatophyta</taxon>
        <taxon>Magnoliopsida</taxon>
        <taxon>eudicotyledons</taxon>
        <taxon>Gunneridae</taxon>
        <taxon>Pentapetalae</taxon>
        <taxon>rosids</taxon>
        <taxon>fabids</taxon>
        <taxon>Rosales</taxon>
        <taxon>Rosaceae</taxon>
        <taxon>Amygdaloideae</taxon>
        <taxon>Amygdaleae</taxon>
        <taxon>Prunus</taxon>
    </lineage>
</organism>
<dbReference type="InterPro" id="IPR011009">
    <property type="entry name" value="Kinase-like_dom_sf"/>
</dbReference>
<accession>A0A314Y399</accession>
<name>A0A314Y399_PRUYE</name>
<evidence type="ECO:0000313" key="7">
    <source>
        <dbReference type="Proteomes" id="UP000250321"/>
    </source>
</evidence>
<sequence length="514" mass="57556">MSMQLLGHHHVIMFVLLFWCRIVTETKPASSSELAPPIAKLNCTTHCGINVSIPYPFGVGPNKDCYFNEWFQIDCNESTGHKPFLRRSQMEVLNISIDGTLQVKSSVTFFGDCKGKETRQALNLTGSPFVYLDRKNMFTAVSCGRLATMRSDLNVVPGCKSTCDDQNTDSATFRCGTIGTNCCQSTIPPNISVFTAEIQPRDQIDGCNYVFLVDQDWFLNNLSSYRAIQGMDSVPVVLGWNISLDNTSHKAFEGFIGRRVGVYDGRHTNYDNFSNDPTPYCEIYNATTSSTYNQSSVHCFCPGGFQGNPYLLHPCQDIDECKLNRCMDPNVPDSWKSFGIAICENVASGYTCYSNITVPLGVPTCEYYGGGGARCYYKPKPPLSSRIRTVLLGVFMGPGLLLLLVGAWYAYKFIKRRKNIKRKEKFFKRNGGLLLQQQLSSGEINVEKIKLFKSEELEKSTDKFNIDRILGQGGQGTVYKGMFADGRVVAIKKSKIIDEGQLSEFINERRKFHS</sequence>
<evidence type="ECO:0000256" key="4">
    <source>
        <dbReference type="SAM" id="SignalP"/>
    </source>
</evidence>
<evidence type="ECO:0000256" key="1">
    <source>
        <dbReference type="ARBA" id="ARBA00004167"/>
    </source>
</evidence>
<keyword evidence="3" id="KW-1133">Transmembrane helix</keyword>
<reference evidence="6 7" key="1">
    <citation type="submission" date="2018-02" db="EMBL/GenBank/DDBJ databases">
        <title>Draft genome of wild Prunus yedoensis var. nudiflora.</title>
        <authorList>
            <person name="Baek S."/>
            <person name="Kim J.-H."/>
            <person name="Choi K."/>
            <person name="Kim G.-B."/>
            <person name="Cho A."/>
            <person name="Jang H."/>
            <person name="Shin C.-H."/>
            <person name="Yu H.-J."/>
            <person name="Mun J.-H."/>
        </authorList>
    </citation>
    <scope>NUCLEOTIDE SEQUENCE [LARGE SCALE GENOMIC DNA]</scope>
    <source>
        <strain evidence="7">cv. Jeju island</strain>
        <tissue evidence="6">Leaf</tissue>
    </source>
</reference>
<feature type="chain" id="PRO_5016370526" description="Wall-associated receptor kinase galacturonan-binding domain-containing protein" evidence="4">
    <location>
        <begin position="26"/>
        <end position="514"/>
    </location>
</feature>
<dbReference type="Gene3D" id="3.30.200.20">
    <property type="entry name" value="Phosphorylase Kinase, domain 1"/>
    <property type="match status" value="1"/>
</dbReference>
<dbReference type="STRING" id="2094558.A0A314Y399"/>
<dbReference type="PANTHER" id="PTHR33491">
    <property type="entry name" value="OSJNBA0016N04.9 PROTEIN"/>
    <property type="match status" value="1"/>
</dbReference>
<comment type="caution">
    <text evidence="6">The sequence shown here is derived from an EMBL/GenBank/DDBJ whole genome shotgun (WGS) entry which is preliminary data.</text>
</comment>
<feature type="domain" description="Wall-associated receptor kinase galacturonan-binding" evidence="5">
    <location>
        <begin position="43"/>
        <end position="103"/>
    </location>
</feature>
<feature type="signal peptide" evidence="4">
    <location>
        <begin position="1"/>
        <end position="25"/>
    </location>
</feature>
<dbReference type="EMBL" id="PJQY01001834">
    <property type="protein sequence ID" value="PQP99328.1"/>
    <property type="molecule type" value="Genomic_DNA"/>
</dbReference>
<protein>
    <recommendedName>
        <fullName evidence="5">Wall-associated receptor kinase galacturonan-binding domain-containing protein</fullName>
    </recommendedName>
</protein>
<feature type="transmembrane region" description="Helical" evidence="3">
    <location>
        <begin position="390"/>
        <end position="411"/>
    </location>
</feature>
<gene>
    <name evidence="6" type="ORF">Pyn_18503</name>
</gene>
<dbReference type="SUPFAM" id="SSF56112">
    <property type="entry name" value="Protein kinase-like (PK-like)"/>
    <property type="match status" value="1"/>
</dbReference>
<dbReference type="GO" id="GO:0016020">
    <property type="term" value="C:membrane"/>
    <property type="evidence" value="ECO:0007669"/>
    <property type="project" value="UniProtKB-SubCell"/>
</dbReference>
<keyword evidence="3" id="KW-0472">Membrane</keyword>
<dbReference type="Proteomes" id="UP000250321">
    <property type="component" value="Unassembled WGS sequence"/>
</dbReference>
<proteinExistence type="predicted"/>
<keyword evidence="3" id="KW-0812">Transmembrane</keyword>
<dbReference type="InterPro" id="IPR025287">
    <property type="entry name" value="WAK_GUB"/>
</dbReference>
<dbReference type="Gene3D" id="2.10.25.10">
    <property type="entry name" value="Laminin"/>
    <property type="match status" value="1"/>
</dbReference>
<keyword evidence="2 4" id="KW-0732">Signal</keyword>
<keyword evidence="7" id="KW-1185">Reference proteome</keyword>
<dbReference type="Pfam" id="PF13947">
    <property type="entry name" value="GUB_WAK_bind"/>
    <property type="match status" value="1"/>
</dbReference>
<evidence type="ECO:0000256" key="3">
    <source>
        <dbReference type="SAM" id="Phobius"/>
    </source>
</evidence>
<dbReference type="OrthoDB" id="1166470at2759"/>
<evidence type="ECO:0000256" key="2">
    <source>
        <dbReference type="ARBA" id="ARBA00022729"/>
    </source>
</evidence>
<comment type="subcellular location">
    <subcellularLocation>
        <location evidence="1">Membrane</location>
        <topology evidence="1">Single-pass membrane protein</topology>
    </subcellularLocation>
</comment>
<dbReference type="GO" id="GO:0030247">
    <property type="term" value="F:polysaccharide binding"/>
    <property type="evidence" value="ECO:0007669"/>
    <property type="project" value="InterPro"/>
</dbReference>
<evidence type="ECO:0000313" key="6">
    <source>
        <dbReference type="EMBL" id="PQP99328.1"/>
    </source>
</evidence>
<dbReference type="AlphaFoldDB" id="A0A314Y399"/>
<evidence type="ECO:0000259" key="5">
    <source>
        <dbReference type="Pfam" id="PF13947"/>
    </source>
</evidence>